<evidence type="ECO:0000313" key="1">
    <source>
        <dbReference type="EMBL" id="GFK93363.1"/>
    </source>
</evidence>
<dbReference type="AlphaFoldDB" id="A0A6V8LKZ6"/>
<keyword evidence="1" id="KW-0808">Transferase</keyword>
<accession>A0A6V8LKZ6</accession>
<dbReference type="Proteomes" id="UP000494245">
    <property type="component" value="Unassembled WGS sequence"/>
</dbReference>
<dbReference type="PANTHER" id="PTHR35368">
    <property type="entry name" value="HYDROPEROXIDE REDUCTASE"/>
    <property type="match status" value="1"/>
</dbReference>
<dbReference type="InterPro" id="IPR015946">
    <property type="entry name" value="KH_dom-like_a/b"/>
</dbReference>
<dbReference type="EC" id="2.8.1.-" evidence="1"/>
<dbReference type="PANTHER" id="PTHR35368:SF1">
    <property type="entry name" value="HYDROPEROXIDE REDUCTASE"/>
    <property type="match status" value="1"/>
</dbReference>
<dbReference type="Gene3D" id="3.30.300.20">
    <property type="match status" value="1"/>
</dbReference>
<dbReference type="RefSeq" id="WP_173082317.1">
    <property type="nucleotide sequence ID" value="NZ_BLTE01000004.1"/>
</dbReference>
<name>A0A6V8LKZ6_9BACT</name>
<proteinExistence type="predicted"/>
<organism evidence="1 2">
    <name type="scientific">Fundidesulfovibrio magnetotacticus</name>
    <dbReference type="NCBI Taxonomy" id="2730080"/>
    <lineage>
        <taxon>Bacteria</taxon>
        <taxon>Pseudomonadati</taxon>
        <taxon>Thermodesulfobacteriota</taxon>
        <taxon>Desulfovibrionia</taxon>
        <taxon>Desulfovibrionales</taxon>
        <taxon>Desulfovibrionaceae</taxon>
        <taxon>Fundidesulfovibrio</taxon>
    </lineage>
</organism>
<gene>
    <name evidence="1" type="primary">tusA</name>
    <name evidence="1" type="ORF">NNJEOMEG_01195</name>
</gene>
<dbReference type="Pfam" id="PF02566">
    <property type="entry name" value="OsmC"/>
    <property type="match status" value="1"/>
</dbReference>
<protein>
    <submittedName>
        <fullName evidence="1">Sulfurtransferase TusA</fullName>
        <ecNumber evidence="1">2.8.1.-</ecNumber>
    </submittedName>
</protein>
<dbReference type="CDD" id="cd00291">
    <property type="entry name" value="SirA_YedF_YeeD"/>
    <property type="match status" value="1"/>
</dbReference>
<dbReference type="GO" id="GO:0016740">
    <property type="term" value="F:transferase activity"/>
    <property type="evidence" value="ECO:0007669"/>
    <property type="project" value="UniProtKB-KW"/>
</dbReference>
<dbReference type="SUPFAM" id="SSF82784">
    <property type="entry name" value="OsmC-like"/>
    <property type="match status" value="1"/>
</dbReference>
<dbReference type="InterPro" id="IPR052924">
    <property type="entry name" value="OsmC/Ohr_hydroprdx_reductase"/>
</dbReference>
<keyword evidence="2" id="KW-1185">Reference proteome</keyword>
<dbReference type="InterPro" id="IPR036868">
    <property type="entry name" value="TusA-like_sf"/>
</dbReference>
<comment type="caution">
    <text evidence="1">The sequence shown here is derived from an EMBL/GenBank/DDBJ whole genome shotgun (WGS) entry which is preliminary data.</text>
</comment>
<reference evidence="1 2" key="2">
    <citation type="submission" date="2020-05" db="EMBL/GenBank/DDBJ databases">
        <title>Draft genome sequence of Desulfovibrio sp. strainFSS-1.</title>
        <authorList>
            <person name="Shimoshige H."/>
            <person name="Kobayashi H."/>
            <person name="Maekawa T."/>
        </authorList>
    </citation>
    <scope>NUCLEOTIDE SEQUENCE [LARGE SCALE GENOMIC DNA]</scope>
    <source>
        <strain evidence="1 2">SIID29052-01</strain>
    </source>
</reference>
<dbReference type="InterPro" id="IPR036102">
    <property type="entry name" value="OsmC/Ohrsf"/>
</dbReference>
<dbReference type="InterPro" id="IPR003718">
    <property type="entry name" value="OsmC/Ohr_fam"/>
</dbReference>
<sequence length="252" mass="27342">MTSDDAFTPPEPARVFDGGDLDCGSGLALMIREHMLAVPQGQVLEMISREPTVADDLPPWCRLSGHQFLGSLPGPSGVRYFMRRGMPPGASGEQAERQALDEDKRRARQYQWRLRVRGGEGQTSTVYCRNFSWKLGQPASFEERDAHPSAVEALLGALGACLATGYATLCSREGLALDDVEVTVKGTLNNVLAHLGLEEGDPSFAAIEARCFASTLDDEDKARELWRMAVARSPLAATLARAVDLKTSFTAS</sequence>
<evidence type="ECO:0000313" key="2">
    <source>
        <dbReference type="Proteomes" id="UP000494245"/>
    </source>
</evidence>
<dbReference type="EMBL" id="BLTE01000004">
    <property type="protein sequence ID" value="GFK93363.1"/>
    <property type="molecule type" value="Genomic_DNA"/>
</dbReference>
<dbReference type="SUPFAM" id="SSF64307">
    <property type="entry name" value="SirA-like"/>
    <property type="match status" value="1"/>
</dbReference>
<dbReference type="Gene3D" id="3.30.110.40">
    <property type="entry name" value="TusA-like domain"/>
    <property type="match status" value="1"/>
</dbReference>
<reference evidence="1 2" key="1">
    <citation type="submission" date="2020-04" db="EMBL/GenBank/DDBJ databases">
        <authorList>
            <consortium name="Desulfovibrio sp. FSS-1 genome sequencing consortium"/>
            <person name="Shimoshige H."/>
            <person name="Kobayashi H."/>
            <person name="Maekawa T."/>
        </authorList>
    </citation>
    <scope>NUCLEOTIDE SEQUENCE [LARGE SCALE GENOMIC DNA]</scope>
    <source>
        <strain evidence="1 2">SIID29052-01</strain>
    </source>
</reference>